<keyword evidence="2" id="KW-1185">Reference proteome</keyword>
<comment type="caution">
    <text evidence="1">The sequence shown here is derived from an EMBL/GenBank/DDBJ whole genome shotgun (WGS) entry which is preliminary data.</text>
</comment>
<name>A0A9N9AT50_9GLOM</name>
<dbReference type="Proteomes" id="UP000789706">
    <property type="component" value="Unassembled WGS sequence"/>
</dbReference>
<reference evidence="1" key="1">
    <citation type="submission" date="2021-06" db="EMBL/GenBank/DDBJ databases">
        <authorList>
            <person name="Kallberg Y."/>
            <person name="Tangrot J."/>
            <person name="Rosling A."/>
        </authorList>
    </citation>
    <scope>NUCLEOTIDE SEQUENCE</scope>
    <source>
        <strain evidence="1">AZ414A</strain>
    </source>
</reference>
<evidence type="ECO:0000313" key="1">
    <source>
        <dbReference type="EMBL" id="CAG8541692.1"/>
    </source>
</evidence>
<dbReference type="EMBL" id="CAJVPK010000704">
    <property type="protein sequence ID" value="CAG8541692.1"/>
    <property type="molecule type" value="Genomic_DNA"/>
</dbReference>
<evidence type="ECO:0000313" key="2">
    <source>
        <dbReference type="Proteomes" id="UP000789706"/>
    </source>
</evidence>
<sequence>MANYLFFIKILLKIEQELKGKEAGIIKINFPAEELSNLDVREFIHLHFNAEIIGDNLFIKYNCPLKEDLDHELANSLERKTQGWYISVNNICVINDRELRCDVGVWFQRPTFAQMQRPITYSCPSSNVWIEVFDNIDSDRNYALNNINWLQQNTIGIEFVAIAFPGSPFHSNPDPQMITTHATSQHTQPTKAPYVCHWDISNNEIWYQMDWNHHITLRCDLIIDFNVILNTLIE</sequence>
<dbReference type="AlphaFoldDB" id="A0A9N9AT50"/>
<protein>
    <submittedName>
        <fullName evidence="1">940_t:CDS:1</fullName>
    </submittedName>
</protein>
<dbReference type="OrthoDB" id="2381952at2759"/>
<organism evidence="1 2">
    <name type="scientific">Diversispora eburnea</name>
    <dbReference type="NCBI Taxonomy" id="1213867"/>
    <lineage>
        <taxon>Eukaryota</taxon>
        <taxon>Fungi</taxon>
        <taxon>Fungi incertae sedis</taxon>
        <taxon>Mucoromycota</taxon>
        <taxon>Glomeromycotina</taxon>
        <taxon>Glomeromycetes</taxon>
        <taxon>Diversisporales</taxon>
        <taxon>Diversisporaceae</taxon>
        <taxon>Diversispora</taxon>
    </lineage>
</organism>
<accession>A0A9N9AT50</accession>
<gene>
    <name evidence="1" type="ORF">DEBURN_LOCUS6642</name>
</gene>
<proteinExistence type="predicted"/>